<dbReference type="PROSITE" id="PS51379">
    <property type="entry name" value="4FE4S_FER_2"/>
    <property type="match status" value="1"/>
</dbReference>
<keyword evidence="3" id="KW-1185">Reference proteome</keyword>
<reference evidence="2" key="1">
    <citation type="submission" date="2023-07" db="EMBL/GenBank/DDBJ databases">
        <title>Genomic Encyclopedia of Type Strains, Phase IV (KMG-IV): sequencing the most valuable type-strain genomes for metagenomic binning, comparative biology and taxonomic classification.</title>
        <authorList>
            <person name="Goeker M."/>
        </authorList>
    </citation>
    <scope>NUCLEOTIDE SEQUENCE</scope>
    <source>
        <strain evidence="2">DSM 24202</strain>
    </source>
</reference>
<dbReference type="Proteomes" id="UP001238163">
    <property type="component" value="Unassembled WGS sequence"/>
</dbReference>
<evidence type="ECO:0000313" key="2">
    <source>
        <dbReference type="EMBL" id="MDQ0289524.1"/>
    </source>
</evidence>
<gene>
    <name evidence="2" type="ORF">J3R75_001631</name>
</gene>
<organism evidence="2 3">
    <name type="scientific">Oligosphaera ethanolica</name>
    <dbReference type="NCBI Taxonomy" id="760260"/>
    <lineage>
        <taxon>Bacteria</taxon>
        <taxon>Pseudomonadati</taxon>
        <taxon>Lentisphaerota</taxon>
        <taxon>Oligosphaeria</taxon>
        <taxon>Oligosphaerales</taxon>
        <taxon>Oligosphaeraceae</taxon>
        <taxon>Oligosphaera</taxon>
    </lineage>
</organism>
<feature type="domain" description="4Fe-4S ferredoxin-type" evidence="1">
    <location>
        <begin position="161"/>
        <end position="190"/>
    </location>
</feature>
<name>A0AAE4AMP7_9BACT</name>
<dbReference type="RefSeq" id="WP_307260958.1">
    <property type="nucleotide sequence ID" value="NZ_JAUSVL010000001.1"/>
</dbReference>
<dbReference type="EMBL" id="JAUSVL010000001">
    <property type="protein sequence ID" value="MDQ0289524.1"/>
    <property type="molecule type" value="Genomic_DNA"/>
</dbReference>
<accession>A0AAE4AMP7</accession>
<proteinExistence type="predicted"/>
<comment type="caution">
    <text evidence="2">The sequence shown here is derived from an EMBL/GenBank/DDBJ whole genome shotgun (WGS) entry which is preliminary data.</text>
</comment>
<protein>
    <submittedName>
        <fullName evidence="2">Ferredoxin</fullName>
    </submittedName>
</protein>
<dbReference type="InterPro" id="IPR017896">
    <property type="entry name" value="4Fe4S_Fe-S-bd"/>
</dbReference>
<dbReference type="PANTHER" id="PTHR42827:SF1">
    <property type="entry name" value="IRON-SULFUR CLUSTER-BINDING PROTEIN"/>
    <property type="match status" value="1"/>
</dbReference>
<dbReference type="AlphaFoldDB" id="A0AAE4AMP7"/>
<dbReference type="PANTHER" id="PTHR42827">
    <property type="entry name" value="IRON-SULFUR CLUSTER-BINDING PROTEIN-RELATED"/>
    <property type="match status" value="1"/>
</dbReference>
<evidence type="ECO:0000259" key="1">
    <source>
        <dbReference type="PROSITE" id="PS51379"/>
    </source>
</evidence>
<evidence type="ECO:0000313" key="3">
    <source>
        <dbReference type="Proteomes" id="UP001238163"/>
    </source>
</evidence>
<sequence>MIPFAEFRAKAHYDLVGVVPLSAYADVPAQENPLSLFPGAKSVVVLGQHIRRGRFRAMEEGSLWTGVARWLTGMDGVVRAIEREGYECVPFAPVDAPKMPRRAVHMDLCRPNSYRIAVEYAAVAAGLGEIGYHGMFMSEQYGIRQSLGLLVTDMPIEPGPGVPAGRKPICDLCMECVKCCPLSAISATDRGTVSCQGQTMAVGAINALSCQACPNGVSGDSKYFAGAEELHFEVENNQVKGESSSRFLGGSLPNRLAASCGRACIAHFEATHDTGYRLPFRIREPWGFRPDQAKEQ</sequence>